<dbReference type="OrthoDB" id="10338022at2759"/>
<comment type="caution">
    <text evidence="2">The sequence shown here is derived from an EMBL/GenBank/DDBJ whole genome shotgun (WGS) entry which is preliminary data.</text>
</comment>
<feature type="transmembrane region" description="Helical" evidence="1">
    <location>
        <begin position="114"/>
        <end position="134"/>
    </location>
</feature>
<dbReference type="AlphaFoldDB" id="A0A8S1MZ94"/>
<keyword evidence="1" id="KW-0472">Membrane</keyword>
<dbReference type="EMBL" id="CAJJDN010000043">
    <property type="protein sequence ID" value="CAD8082373.1"/>
    <property type="molecule type" value="Genomic_DNA"/>
</dbReference>
<keyword evidence="1" id="KW-1133">Transmembrane helix</keyword>
<evidence type="ECO:0000313" key="2">
    <source>
        <dbReference type="EMBL" id="CAD8082373.1"/>
    </source>
</evidence>
<gene>
    <name evidence="2" type="ORF">PSON_ATCC_30995.1.T0430158</name>
</gene>
<accession>A0A8S1MZ94</accession>
<feature type="transmembrane region" description="Helical" evidence="1">
    <location>
        <begin position="6"/>
        <end position="29"/>
    </location>
</feature>
<keyword evidence="1" id="KW-0812">Transmembrane</keyword>
<sequence>MILIDIIILVIQGFFKYVLPILFASFIIYEWPNLNTNQARILMSINVVLIIRLENCFAFYRFYKQKSIFEYEMTIFLTTVKVVNSFQAQTSSGSIYIIVQYTINRSVNGFSICFYYAMLFVMLSLFAQLSFLFLQ</sequence>
<proteinExistence type="predicted"/>
<feature type="transmembrane region" description="Helical" evidence="1">
    <location>
        <begin position="41"/>
        <end position="63"/>
    </location>
</feature>
<reference evidence="2" key="1">
    <citation type="submission" date="2021-01" db="EMBL/GenBank/DDBJ databases">
        <authorList>
            <consortium name="Genoscope - CEA"/>
            <person name="William W."/>
        </authorList>
    </citation>
    <scope>NUCLEOTIDE SEQUENCE</scope>
</reference>
<evidence type="ECO:0000256" key="1">
    <source>
        <dbReference type="SAM" id="Phobius"/>
    </source>
</evidence>
<evidence type="ECO:0000313" key="3">
    <source>
        <dbReference type="Proteomes" id="UP000692954"/>
    </source>
</evidence>
<organism evidence="2 3">
    <name type="scientific">Paramecium sonneborni</name>
    <dbReference type="NCBI Taxonomy" id="65129"/>
    <lineage>
        <taxon>Eukaryota</taxon>
        <taxon>Sar</taxon>
        <taxon>Alveolata</taxon>
        <taxon>Ciliophora</taxon>
        <taxon>Intramacronucleata</taxon>
        <taxon>Oligohymenophorea</taxon>
        <taxon>Peniculida</taxon>
        <taxon>Parameciidae</taxon>
        <taxon>Paramecium</taxon>
    </lineage>
</organism>
<dbReference type="Proteomes" id="UP000692954">
    <property type="component" value="Unassembled WGS sequence"/>
</dbReference>
<name>A0A8S1MZ94_9CILI</name>
<protein>
    <submittedName>
        <fullName evidence="2">Uncharacterized protein</fullName>
    </submittedName>
</protein>
<keyword evidence="3" id="KW-1185">Reference proteome</keyword>